<keyword evidence="3" id="KW-0862">Zinc</keyword>
<dbReference type="Proteomes" id="UP000807353">
    <property type="component" value="Unassembled WGS sequence"/>
</dbReference>
<evidence type="ECO:0000313" key="8">
    <source>
        <dbReference type="Proteomes" id="UP000807353"/>
    </source>
</evidence>
<feature type="region of interest" description="Disordered" evidence="5">
    <location>
        <begin position="169"/>
        <end position="189"/>
    </location>
</feature>
<evidence type="ECO:0000259" key="6">
    <source>
        <dbReference type="PROSITE" id="PS50865"/>
    </source>
</evidence>
<dbReference type="AlphaFoldDB" id="A0A9P6CI22"/>
<protein>
    <recommendedName>
        <fullName evidence="6">MYND-type domain-containing protein</fullName>
    </recommendedName>
</protein>
<dbReference type="PROSITE" id="PS50865">
    <property type="entry name" value="ZF_MYND_2"/>
    <property type="match status" value="1"/>
</dbReference>
<accession>A0A9P6CI22</accession>
<dbReference type="OrthoDB" id="432970at2759"/>
<dbReference type="SUPFAM" id="SSF144232">
    <property type="entry name" value="HIT/MYND zinc finger-like"/>
    <property type="match status" value="1"/>
</dbReference>
<name>A0A9P6CI22_9AGAR</name>
<dbReference type="Pfam" id="PF01753">
    <property type="entry name" value="zf-MYND"/>
    <property type="match status" value="1"/>
</dbReference>
<dbReference type="InterPro" id="IPR002893">
    <property type="entry name" value="Znf_MYND"/>
</dbReference>
<sequence>MEPIPKPDKTSCIKCGRAELPGQALQRCGKCRTAPYCSVECQKADWKLHKVVCVRYVMDKSMNYTGVYFGEKAPKAKKEIRRTRGDILQDLTTFANAHNGDTLTVSAWNLLELTRDISRARSHFLALTLRRTESSNPRTLYSLVQAEVIPWPVMDEVYANRGYLVDSSSASPRDLLDSDAQRRKGDGHGSLGSVMVLSVELPKGDDRSPIEAFHQLSVHMLHPLGLFKAHQSTISRLPRLPREFYIKCLENSLKGGAYTMRFQPHV</sequence>
<keyword evidence="8" id="KW-1185">Reference proteome</keyword>
<proteinExistence type="predicted"/>
<evidence type="ECO:0000256" key="1">
    <source>
        <dbReference type="ARBA" id="ARBA00022723"/>
    </source>
</evidence>
<comment type="caution">
    <text evidence="7">The sequence shown here is derived from an EMBL/GenBank/DDBJ whole genome shotgun (WGS) entry which is preliminary data.</text>
</comment>
<evidence type="ECO:0000313" key="7">
    <source>
        <dbReference type="EMBL" id="KAF9466837.1"/>
    </source>
</evidence>
<organism evidence="7 8">
    <name type="scientific">Collybia nuda</name>
    <dbReference type="NCBI Taxonomy" id="64659"/>
    <lineage>
        <taxon>Eukaryota</taxon>
        <taxon>Fungi</taxon>
        <taxon>Dikarya</taxon>
        <taxon>Basidiomycota</taxon>
        <taxon>Agaricomycotina</taxon>
        <taxon>Agaricomycetes</taxon>
        <taxon>Agaricomycetidae</taxon>
        <taxon>Agaricales</taxon>
        <taxon>Tricholomatineae</taxon>
        <taxon>Clitocybaceae</taxon>
        <taxon>Collybia</taxon>
    </lineage>
</organism>
<dbReference type="Gene3D" id="6.10.140.2220">
    <property type="match status" value="1"/>
</dbReference>
<dbReference type="PROSITE" id="PS01360">
    <property type="entry name" value="ZF_MYND_1"/>
    <property type="match status" value="1"/>
</dbReference>
<dbReference type="GO" id="GO:0000981">
    <property type="term" value="F:DNA-binding transcription factor activity, RNA polymerase II-specific"/>
    <property type="evidence" value="ECO:0007669"/>
    <property type="project" value="TreeGrafter"/>
</dbReference>
<dbReference type="GO" id="GO:0005634">
    <property type="term" value="C:nucleus"/>
    <property type="evidence" value="ECO:0007669"/>
    <property type="project" value="TreeGrafter"/>
</dbReference>
<dbReference type="GO" id="GO:0008270">
    <property type="term" value="F:zinc ion binding"/>
    <property type="evidence" value="ECO:0007669"/>
    <property type="project" value="UniProtKB-KW"/>
</dbReference>
<evidence type="ECO:0000256" key="4">
    <source>
        <dbReference type="PROSITE-ProRule" id="PRU00134"/>
    </source>
</evidence>
<dbReference type="PANTHER" id="PTHR10237">
    <property type="entry name" value="DEFORMED EPIDERMAL AUTOREGULATORY FACTOR 1 HOMOLOG SUPPRESSIN"/>
    <property type="match status" value="1"/>
</dbReference>
<reference evidence="7" key="1">
    <citation type="submission" date="2020-11" db="EMBL/GenBank/DDBJ databases">
        <authorList>
            <consortium name="DOE Joint Genome Institute"/>
            <person name="Ahrendt S."/>
            <person name="Riley R."/>
            <person name="Andreopoulos W."/>
            <person name="Labutti K."/>
            <person name="Pangilinan J."/>
            <person name="Ruiz-Duenas F.J."/>
            <person name="Barrasa J.M."/>
            <person name="Sanchez-Garcia M."/>
            <person name="Camarero S."/>
            <person name="Miyauchi S."/>
            <person name="Serrano A."/>
            <person name="Linde D."/>
            <person name="Babiker R."/>
            <person name="Drula E."/>
            <person name="Ayuso-Fernandez I."/>
            <person name="Pacheco R."/>
            <person name="Padilla G."/>
            <person name="Ferreira P."/>
            <person name="Barriuso J."/>
            <person name="Kellner H."/>
            <person name="Castanera R."/>
            <person name="Alfaro M."/>
            <person name="Ramirez L."/>
            <person name="Pisabarro A.G."/>
            <person name="Kuo A."/>
            <person name="Tritt A."/>
            <person name="Lipzen A."/>
            <person name="He G."/>
            <person name="Yan M."/>
            <person name="Ng V."/>
            <person name="Cullen D."/>
            <person name="Martin F."/>
            <person name="Rosso M.-N."/>
            <person name="Henrissat B."/>
            <person name="Hibbett D."/>
            <person name="Martinez A.T."/>
            <person name="Grigoriev I.V."/>
        </authorList>
    </citation>
    <scope>NUCLEOTIDE SEQUENCE</scope>
    <source>
        <strain evidence="7">CBS 247.69</strain>
    </source>
</reference>
<dbReference type="InterPro" id="IPR024119">
    <property type="entry name" value="TF_DEAF-1"/>
</dbReference>
<keyword evidence="2 4" id="KW-0863">Zinc-finger</keyword>
<feature type="compositionally biased region" description="Basic and acidic residues" evidence="5">
    <location>
        <begin position="174"/>
        <end position="187"/>
    </location>
</feature>
<gene>
    <name evidence="7" type="ORF">BDZ94DRAFT_1212419</name>
</gene>
<evidence type="ECO:0000256" key="2">
    <source>
        <dbReference type="ARBA" id="ARBA00022771"/>
    </source>
</evidence>
<dbReference type="PANTHER" id="PTHR10237:SF14">
    <property type="entry name" value="MYND-TYPE DOMAIN-CONTAINING PROTEIN"/>
    <property type="match status" value="1"/>
</dbReference>
<keyword evidence="1" id="KW-0479">Metal-binding</keyword>
<feature type="domain" description="MYND-type" evidence="6">
    <location>
        <begin position="12"/>
        <end position="53"/>
    </location>
</feature>
<evidence type="ECO:0000256" key="5">
    <source>
        <dbReference type="SAM" id="MobiDB-lite"/>
    </source>
</evidence>
<evidence type="ECO:0000256" key="3">
    <source>
        <dbReference type="ARBA" id="ARBA00022833"/>
    </source>
</evidence>
<dbReference type="EMBL" id="MU150240">
    <property type="protein sequence ID" value="KAF9466837.1"/>
    <property type="molecule type" value="Genomic_DNA"/>
</dbReference>